<dbReference type="Gene3D" id="2.60.210.10">
    <property type="entry name" value="Apoptosis, Tumor Necrosis Factor Receptor Associated Protein 2, Chain A"/>
    <property type="match status" value="1"/>
</dbReference>
<dbReference type="Proteomes" id="UP000887578">
    <property type="component" value="Unplaced"/>
</dbReference>
<dbReference type="InterPro" id="IPR000210">
    <property type="entry name" value="BTB/POZ_dom"/>
</dbReference>
<dbReference type="InterPro" id="IPR008974">
    <property type="entry name" value="TRAF-like"/>
</dbReference>
<dbReference type="AlphaFoldDB" id="A0A914PRB6"/>
<dbReference type="Gene3D" id="3.30.710.10">
    <property type="entry name" value="Potassium Channel Kv1.1, Chain A"/>
    <property type="match status" value="1"/>
</dbReference>
<dbReference type="InterPro" id="IPR044714">
    <property type="entry name" value="AtSIBP1-like"/>
</dbReference>
<dbReference type="SUPFAM" id="SSF49599">
    <property type="entry name" value="TRAF domain-like"/>
    <property type="match status" value="1"/>
</dbReference>
<dbReference type="SUPFAM" id="SSF54695">
    <property type="entry name" value="POZ domain"/>
    <property type="match status" value="1"/>
</dbReference>
<dbReference type="Pfam" id="PF00651">
    <property type="entry name" value="BTB"/>
    <property type="match status" value="1"/>
</dbReference>
<protein>
    <submittedName>
        <fullName evidence="5">BTB domain-containing protein</fullName>
    </submittedName>
</protein>
<dbReference type="CDD" id="cd18186">
    <property type="entry name" value="BTB_POZ_ZBTB_KLHL-like"/>
    <property type="match status" value="1"/>
</dbReference>
<keyword evidence="4" id="KW-1185">Reference proteome</keyword>
<evidence type="ECO:0000313" key="4">
    <source>
        <dbReference type="Proteomes" id="UP000887578"/>
    </source>
</evidence>
<feature type="domain" description="BTB" evidence="3">
    <location>
        <begin position="226"/>
        <end position="291"/>
    </location>
</feature>
<proteinExistence type="predicted"/>
<dbReference type="SMART" id="SM00225">
    <property type="entry name" value="BTB"/>
    <property type="match status" value="1"/>
</dbReference>
<sequence>MFSKLIIFCWILFILTEKINAGIFVKGKTHSIDPIGYGGAKDPASLQSPQQTRPKRDAEKVKIRSPIAMQWTIPEERLKEFKDNPGGPLSSSFFDVSNIPGVQYYIKFFPNDDQEDRIGETGIYLVLSFTDEMKIEANYTFSIESANYSREFYSVFEKSVGWGGKCCSAEEFFDSTKKFIVDEKVTIKMDGILYFENEADENGTKLDDESSINSLGLSLWNFVEGKNITIVAGDGKEINAHKCVLASRSPYFAKILESVFTKTAYVIENFSSEIIEKAIKLCYHQSLVRHTTLEDKMKLLQFFDKYDFPSLKGNLESNLISKIDASNVCRLTNVALTSDAQKLEEKCSEFLLNSIKNKAVADIDLLDKDFALKLLKNAFYPVSE</sequence>
<feature type="region of interest" description="Disordered" evidence="1">
    <location>
        <begin position="40"/>
        <end position="60"/>
    </location>
</feature>
<evidence type="ECO:0000256" key="2">
    <source>
        <dbReference type="SAM" id="SignalP"/>
    </source>
</evidence>
<name>A0A914PRB6_9BILA</name>
<evidence type="ECO:0000256" key="1">
    <source>
        <dbReference type="SAM" id="MobiDB-lite"/>
    </source>
</evidence>
<reference evidence="5" key="1">
    <citation type="submission" date="2022-11" db="UniProtKB">
        <authorList>
            <consortium name="WormBaseParasite"/>
        </authorList>
    </citation>
    <scope>IDENTIFICATION</scope>
</reference>
<dbReference type="WBParaSite" id="PDA_v2.g17362.t1">
    <property type="protein sequence ID" value="PDA_v2.g17362.t1"/>
    <property type="gene ID" value="PDA_v2.g17362"/>
</dbReference>
<dbReference type="PROSITE" id="PS50097">
    <property type="entry name" value="BTB"/>
    <property type="match status" value="1"/>
</dbReference>
<feature type="signal peptide" evidence="2">
    <location>
        <begin position="1"/>
        <end position="21"/>
    </location>
</feature>
<feature type="chain" id="PRO_5037803589" evidence="2">
    <location>
        <begin position="22"/>
        <end position="384"/>
    </location>
</feature>
<dbReference type="InterPro" id="IPR011333">
    <property type="entry name" value="SKP1/BTB/POZ_sf"/>
</dbReference>
<accession>A0A914PRB6</accession>
<organism evidence="4 5">
    <name type="scientific">Panagrolaimus davidi</name>
    <dbReference type="NCBI Taxonomy" id="227884"/>
    <lineage>
        <taxon>Eukaryota</taxon>
        <taxon>Metazoa</taxon>
        <taxon>Ecdysozoa</taxon>
        <taxon>Nematoda</taxon>
        <taxon>Chromadorea</taxon>
        <taxon>Rhabditida</taxon>
        <taxon>Tylenchina</taxon>
        <taxon>Panagrolaimomorpha</taxon>
        <taxon>Panagrolaimoidea</taxon>
        <taxon>Panagrolaimidae</taxon>
        <taxon>Panagrolaimus</taxon>
    </lineage>
</organism>
<dbReference type="PANTHER" id="PTHR46672">
    <property type="entry name" value="OS08G0495500 PROTEIN-RELATED"/>
    <property type="match status" value="1"/>
</dbReference>
<dbReference type="PANTHER" id="PTHR46672:SF1">
    <property type="entry name" value="OS08G0103600 PROTEIN"/>
    <property type="match status" value="1"/>
</dbReference>
<evidence type="ECO:0000259" key="3">
    <source>
        <dbReference type="PROSITE" id="PS50097"/>
    </source>
</evidence>
<keyword evidence="2" id="KW-0732">Signal</keyword>
<evidence type="ECO:0000313" key="5">
    <source>
        <dbReference type="WBParaSite" id="PDA_v2.g17362.t1"/>
    </source>
</evidence>